<protein>
    <recommendedName>
        <fullName evidence="3">Prepilin-type N-terminal cleavage/methylation domain-containing protein</fullName>
    </recommendedName>
</protein>
<dbReference type="Pfam" id="PF07963">
    <property type="entry name" value="N_methyl"/>
    <property type="match status" value="1"/>
</dbReference>
<sequence>MKVRSHGMTLVEMVIAIAVAGIAVAALAAAFSSIVTRTADPMIQTQAQVAAESLMEEILLKPFSDPSSGTTCPSAPANRQDFDNVCDYNGYSSVGIVDQTGTSVSGLENYSVSVSTTLSAFSSIPSADALLVTVTVTSPLGADVVLSAYRTNY</sequence>
<dbReference type="Gene3D" id="3.30.700.10">
    <property type="entry name" value="Glycoprotein, Type 4 Pilin"/>
    <property type="match status" value="1"/>
</dbReference>
<dbReference type="PROSITE" id="PS00409">
    <property type="entry name" value="PROKAR_NTER_METHYL"/>
    <property type="match status" value="1"/>
</dbReference>
<dbReference type="InterPro" id="IPR012902">
    <property type="entry name" value="N_methyl_site"/>
</dbReference>
<proteinExistence type="predicted"/>
<evidence type="ECO:0000313" key="1">
    <source>
        <dbReference type="EMBL" id="GLQ33506.1"/>
    </source>
</evidence>
<dbReference type="Proteomes" id="UP001161389">
    <property type="component" value="Unassembled WGS sequence"/>
</dbReference>
<comment type="caution">
    <text evidence="1">The sequence shown here is derived from an EMBL/GenBank/DDBJ whole genome shotgun (WGS) entry which is preliminary data.</text>
</comment>
<evidence type="ECO:0000313" key="2">
    <source>
        <dbReference type="Proteomes" id="UP001161389"/>
    </source>
</evidence>
<dbReference type="RefSeq" id="WP_284383956.1">
    <property type="nucleotide sequence ID" value="NZ_BSNM01000027.1"/>
</dbReference>
<name>A0AA37WA93_9GAMM</name>
<organism evidence="1 2">
    <name type="scientific">Litoribrevibacter albus</name>
    <dbReference type="NCBI Taxonomy" id="1473156"/>
    <lineage>
        <taxon>Bacteria</taxon>
        <taxon>Pseudomonadati</taxon>
        <taxon>Pseudomonadota</taxon>
        <taxon>Gammaproteobacteria</taxon>
        <taxon>Oceanospirillales</taxon>
        <taxon>Oceanospirillaceae</taxon>
        <taxon>Litoribrevibacter</taxon>
    </lineage>
</organism>
<dbReference type="EMBL" id="BSNM01000027">
    <property type="protein sequence ID" value="GLQ33506.1"/>
    <property type="molecule type" value="Genomic_DNA"/>
</dbReference>
<accession>A0AA37WA93</accession>
<keyword evidence="2" id="KW-1185">Reference proteome</keyword>
<dbReference type="AlphaFoldDB" id="A0AA37WA93"/>
<dbReference type="NCBIfam" id="TIGR02532">
    <property type="entry name" value="IV_pilin_GFxxxE"/>
    <property type="match status" value="1"/>
</dbReference>
<gene>
    <name evidence="1" type="ORF">GCM10007876_39860</name>
</gene>
<reference evidence="1" key="2">
    <citation type="submission" date="2023-01" db="EMBL/GenBank/DDBJ databases">
        <title>Draft genome sequence of Litoribrevibacter albus strain NBRC 110071.</title>
        <authorList>
            <person name="Sun Q."/>
            <person name="Mori K."/>
        </authorList>
    </citation>
    <scope>NUCLEOTIDE SEQUENCE</scope>
    <source>
        <strain evidence="1">NBRC 110071</strain>
    </source>
</reference>
<reference evidence="1" key="1">
    <citation type="journal article" date="2014" name="Int. J. Syst. Evol. Microbiol.">
        <title>Complete genome sequence of Corynebacterium casei LMG S-19264T (=DSM 44701T), isolated from a smear-ripened cheese.</title>
        <authorList>
            <consortium name="US DOE Joint Genome Institute (JGI-PGF)"/>
            <person name="Walter F."/>
            <person name="Albersmeier A."/>
            <person name="Kalinowski J."/>
            <person name="Ruckert C."/>
        </authorList>
    </citation>
    <scope>NUCLEOTIDE SEQUENCE</scope>
    <source>
        <strain evidence="1">NBRC 110071</strain>
    </source>
</reference>
<evidence type="ECO:0008006" key="3">
    <source>
        <dbReference type="Google" id="ProtNLM"/>
    </source>
</evidence>